<comment type="caution">
    <text evidence="4">The sequence shown here is derived from an EMBL/GenBank/DDBJ whole genome shotgun (WGS) entry which is preliminary data.</text>
</comment>
<evidence type="ECO:0000256" key="2">
    <source>
        <dbReference type="PROSITE-ProRule" id="PRU00169"/>
    </source>
</evidence>
<gene>
    <name evidence="4" type="ORF">A2318_01405</name>
</gene>
<dbReference type="Pfam" id="PF00072">
    <property type="entry name" value="Response_reg"/>
    <property type="match status" value="1"/>
</dbReference>
<dbReference type="SMART" id="SM00448">
    <property type="entry name" value="REC"/>
    <property type="match status" value="1"/>
</dbReference>
<dbReference type="PANTHER" id="PTHR44591">
    <property type="entry name" value="STRESS RESPONSE REGULATOR PROTEIN 1"/>
    <property type="match status" value="1"/>
</dbReference>
<dbReference type="InterPro" id="IPR001789">
    <property type="entry name" value="Sig_transdc_resp-reg_receiver"/>
</dbReference>
<keyword evidence="1 2" id="KW-0597">Phosphoprotein</keyword>
<dbReference type="Gene3D" id="3.40.50.2300">
    <property type="match status" value="1"/>
</dbReference>
<sequence length="131" mass="14285">MFEKKSQKKAKQKVLLIVEDDALLSRALADAFATENFDIIRVANGLEVQETVEKKIPDVILLDLILPGLDGFAVLKQLKSDTKTSAIPVVIVSNLGSVADVKSAKSLGAEAYFIKANTEIEQIVEFVNKLV</sequence>
<dbReference type="SUPFAM" id="SSF52172">
    <property type="entry name" value="CheY-like"/>
    <property type="match status" value="1"/>
</dbReference>
<proteinExistence type="predicted"/>
<dbReference type="PANTHER" id="PTHR44591:SF3">
    <property type="entry name" value="RESPONSE REGULATORY DOMAIN-CONTAINING PROTEIN"/>
    <property type="match status" value="1"/>
</dbReference>
<evidence type="ECO:0000259" key="3">
    <source>
        <dbReference type="PROSITE" id="PS50110"/>
    </source>
</evidence>
<dbReference type="GO" id="GO:0000160">
    <property type="term" value="P:phosphorelay signal transduction system"/>
    <property type="evidence" value="ECO:0007669"/>
    <property type="project" value="InterPro"/>
</dbReference>
<name>A0A1F7W4J1_9BACT</name>
<protein>
    <recommendedName>
        <fullName evidence="3">Response regulatory domain-containing protein</fullName>
    </recommendedName>
</protein>
<evidence type="ECO:0000313" key="5">
    <source>
        <dbReference type="Proteomes" id="UP000177331"/>
    </source>
</evidence>
<accession>A0A1F7W4J1</accession>
<organism evidence="4 5">
    <name type="scientific">Candidatus Uhrbacteria bacterium RIFOXYB2_FULL_45_11</name>
    <dbReference type="NCBI Taxonomy" id="1802421"/>
    <lineage>
        <taxon>Bacteria</taxon>
        <taxon>Candidatus Uhriibacteriota</taxon>
    </lineage>
</organism>
<dbReference type="EMBL" id="MGFD01000054">
    <property type="protein sequence ID" value="OGL97298.1"/>
    <property type="molecule type" value="Genomic_DNA"/>
</dbReference>
<dbReference type="Proteomes" id="UP000177331">
    <property type="component" value="Unassembled WGS sequence"/>
</dbReference>
<dbReference type="InterPro" id="IPR011006">
    <property type="entry name" value="CheY-like_superfamily"/>
</dbReference>
<evidence type="ECO:0000256" key="1">
    <source>
        <dbReference type="ARBA" id="ARBA00022553"/>
    </source>
</evidence>
<feature type="domain" description="Response regulatory" evidence="3">
    <location>
        <begin position="14"/>
        <end position="130"/>
    </location>
</feature>
<feature type="modified residue" description="4-aspartylphosphate" evidence="2">
    <location>
        <position position="63"/>
    </location>
</feature>
<dbReference type="STRING" id="1802421.A2318_01405"/>
<dbReference type="PROSITE" id="PS50110">
    <property type="entry name" value="RESPONSE_REGULATORY"/>
    <property type="match status" value="1"/>
</dbReference>
<reference evidence="4 5" key="1">
    <citation type="journal article" date="2016" name="Nat. Commun.">
        <title>Thousands of microbial genomes shed light on interconnected biogeochemical processes in an aquifer system.</title>
        <authorList>
            <person name="Anantharaman K."/>
            <person name="Brown C.T."/>
            <person name="Hug L.A."/>
            <person name="Sharon I."/>
            <person name="Castelle C.J."/>
            <person name="Probst A.J."/>
            <person name="Thomas B.C."/>
            <person name="Singh A."/>
            <person name="Wilkins M.J."/>
            <person name="Karaoz U."/>
            <person name="Brodie E.L."/>
            <person name="Williams K.H."/>
            <person name="Hubbard S.S."/>
            <person name="Banfield J.F."/>
        </authorList>
    </citation>
    <scope>NUCLEOTIDE SEQUENCE [LARGE SCALE GENOMIC DNA]</scope>
</reference>
<dbReference type="InterPro" id="IPR050595">
    <property type="entry name" value="Bact_response_regulator"/>
</dbReference>
<evidence type="ECO:0000313" key="4">
    <source>
        <dbReference type="EMBL" id="OGL97298.1"/>
    </source>
</evidence>
<dbReference type="AlphaFoldDB" id="A0A1F7W4J1"/>